<dbReference type="InterPro" id="IPR032466">
    <property type="entry name" value="Metal_Hydrolase"/>
</dbReference>
<gene>
    <name evidence="3" type="ORF">ABGN05_09750</name>
</gene>
<evidence type="ECO:0000259" key="2">
    <source>
        <dbReference type="Pfam" id="PF04909"/>
    </source>
</evidence>
<feature type="domain" description="Amidohydrolase-related" evidence="2">
    <location>
        <begin position="35"/>
        <end position="352"/>
    </location>
</feature>
<evidence type="ECO:0000313" key="3">
    <source>
        <dbReference type="EMBL" id="MEX0405944.1"/>
    </source>
</evidence>
<dbReference type="InterPro" id="IPR006680">
    <property type="entry name" value="Amidohydro-rel"/>
</dbReference>
<reference evidence="3 4" key="1">
    <citation type="submission" date="2024-05" db="EMBL/GenBank/DDBJ databases">
        <authorList>
            <person name="Jiang F."/>
        </authorList>
    </citation>
    <scope>NUCLEOTIDE SEQUENCE [LARGE SCALE GENOMIC DNA]</scope>
    <source>
        <strain evidence="3 4">LZ166</strain>
    </source>
</reference>
<dbReference type="Gene3D" id="3.20.20.140">
    <property type="entry name" value="Metal-dependent hydrolases"/>
    <property type="match status" value="1"/>
</dbReference>
<dbReference type="Pfam" id="PF04909">
    <property type="entry name" value="Amidohydro_2"/>
    <property type="match status" value="1"/>
</dbReference>
<dbReference type="InterPro" id="IPR052350">
    <property type="entry name" value="Metallo-dep_Lactonases"/>
</dbReference>
<sequence length="366" mass="40270">MTPQERKTWIGMMGARGAWWNLRREAILEPDWECVDTHFHLWEEQLFPDPQEGTLSLRTSRYLLDEFLEDACAGHKVTQAVYVECGSEYRTEGPSNLRVVGETEFAARLARQQAGKSPQIGAIVAHADLCDPDLETVLDAHREAGGDLFRGVRQSGARLEDPAARLIAGAAPPGLYADPAFQRGLALLGDLGLVFDSFQFHFQLDDLEALARSAPGTVIVVDHLGAPVDYTMARAEDQPAFRPWAKSVEALARLPNVVMKLGGMASIVTGYDGHRRETPPSSEEFVEERGGYFRHAISCFGPERCMFESNFPVDSTSIGYVVLWNAYKRIAAKHPADARQALLAGTARRVYGMDAGAAAASPERRP</sequence>
<dbReference type="EMBL" id="JBDPGJ010000002">
    <property type="protein sequence ID" value="MEX0405944.1"/>
    <property type="molecule type" value="Genomic_DNA"/>
</dbReference>
<dbReference type="PANTHER" id="PTHR43569:SF1">
    <property type="entry name" value="BLL3371 PROTEIN"/>
    <property type="match status" value="1"/>
</dbReference>
<dbReference type="RefSeq" id="WP_367953817.1">
    <property type="nucleotide sequence ID" value="NZ_JBDPGJ010000002.1"/>
</dbReference>
<organism evidence="3 4">
    <name type="scientific">Aquibium pacificus</name>
    <dbReference type="NCBI Taxonomy" id="3153579"/>
    <lineage>
        <taxon>Bacteria</taxon>
        <taxon>Pseudomonadati</taxon>
        <taxon>Pseudomonadota</taxon>
        <taxon>Alphaproteobacteria</taxon>
        <taxon>Hyphomicrobiales</taxon>
        <taxon>Phyllobacteriaceae</taxon>
        <taxon>Aquibium</taxon>
    </lineage>
</organism>
<dbReference type="Proteomes" id="UP001556692">
    <property type="component" value="Unassembled WGS sequence"/>
</dbReference>
<evidence type="ECO:0000256" key="1">
    <source>
        <dbReference type="ARBA" id="ARBA00038310"/>
    </source>
</evidence>
<dbReference type="PANTHER" id="PTHR43569">
    <property type="entry name" value="AMIDOHYDROLASE"/>
    <property type="match status" value="1"/>
</dbReference>
<protein>
    <submittedName>
        <fullName evidence="3">Amidohydrolase family protein</fullName>
    </submittedName>
</protein>
<name>A0ABV3SGR1_9HYPH</name>
<proteinExistence type="inferred from homology"/>
<comment type="similarity">
    <text evidence="1">Belongs to the metallo-dependent hydrolases superfamily.</text>
</comment>
<evidence type="ECO:0000313" key="4">
    <source>
        <dbReference type="Proteomes" id="UP001556692"/>
    </source>
</evidence>
<comment type="caution">
    <text evidence="3">The sequence shown here is derived from an EMBL/GenBank/DDBJ whole genome shotgun (WGS) entry which is preliminary data.</text>
</comment>
<dbReference type="SUPFAM" id="SSF51556">
    <property type="entry name" value="Metallo-dependent hydrolases"/>
    <property type="match status" value="1"/>
</dbReference>
<accession>A0ABV3SGR1</accession>
<keyword evidence="4" id="KW-1185">Reference proteome</keyword>